<proteinExistence type="predicted"/>
<name>A0A1B7LAG6_9FIRM</name>
<organism evidence="1 2">
    <name type="scientific">Desulfotomaculum copahuensis</name>
    <dbReference type="NCBI Taxonomy" id="1838280"/>
    <lineage>
        <taxon>Bacteria</taxon>
        <taxon>Bacillati</taxon>
        <taxon>Bacillota</taxon>
        <taxon>Clostridia</taxon>
        <taxon>Eubacteriales</taxon>
        <taxon>Desulfotomaculaceae</taxon>
        <taxon>Desulfotomaculum</taxon>
    </lineage>
</organism>
<comment type="caution">
    <text evidence="1">The sequence shown here is derived from an EMBL/GenBank/DDBJ whole genome shotgun (WGS) entry which is preliminary data.</text>
</comment>
<dbReference type="Gene3D" id="2.40.10.270">
    <property type="entry name" value="Bacteriophage SPP1 head-tail adaptor protein"/>
    <property type="match status" value="1"/>
</dbReference>
<dbReference type="AlphaFoldDB" id="A0A1B7LAG6"/>
<dbReference type="InterPro" id="IPR008767">
    <property type="entry name" value="Phage_SPP1_head-tail_adaptor"/>
</dbReference>
<dbReference type="InterPro" id="IPR038666">
    <property type="entry name" value="SSP1_head-tail_sf"/>
</dbReference>
<evidence type="ECO:0000313" key="1">
    <source>
        <dbReference type="EMBL" id="OAT79313.1"/>
    </source>
</evidence>
<dbReference type="STRING" id="1838280.A6M21_16255"/>
<gene>
    <name evidence="1" type="ORF">A6M21_16255</name>
</gene>
<dbReference type="EMBL" id="LYVF01000201">
    <property type="protein sequence ID" value="OAT79313.1"/>
    <property type="molecule type" value="Genomic_DNA"/>
</dbReference>
<reference evidence="1 2" key="1">
    <citation type="submission" date="2016-04" db="EMBL/GenBank/DDBJ databases">
        <authorList>
            <person name="Evans L.H."/>
            <person name="Alamgir A."/>
            <person name="Owens N."/>
            <person name="Weber N.D."/>
            <person name="Virtaneva K."/>
            <person name="Barbian K."/>
            <person name="Babar A."/>
            <person name="Rosenke K."/>
        </authorList>
    </citation>
    <scope>NUCLEOTIDE SEQUENCE [LARGE SCALE GENOMIC DNA]</scope>
    <source>
        <strain evidence="1 2">LMa1</strain>
    </source>
</reference>
<sequence length="84" mass="9320">MVITTWQTVVTIKGRLRPANVQEAFIAAAMTTTLEYVFYCGPEVDIRAGDRVVLGDTKVEITGVKNPSMANHHRECLGKTDKRV</sequence>
<dbReference type="NCBIfam" id="TIGR01563">
    <property type="entry name" value="gp16_SPP1"/>
    <property type="match status" value="1"/>
</dbReference>
<accession>A0A1B7LAG6</accession>
<dbReference type="Pfam" id="PF05521">
    <property type="entry name" value="Phage_HCP"/>
    <property type="match status" value="1"/>
</dbReference>
<dbReference type="Proteomes" id="UP000078532">
    <property type="component" value="Unassembled WGS sequence"/>
</dbReference>
<keyword evidence="2" id="KW-1185">Reference proteome</keyword>
<evidence type="ECO:0000313" key="2">
    <source>
        <dbReference type="Proteomes" id="UP000078532"/>
    </source>
</evidence>
<protein>
    <submittedName>
        <fullName evidence="1">Uncharacterized protein</fullName>
    </submittedName>
</protein>